<feature type="domain" description="NADH:flavin oxidoreductase/NADH oxidase N-terminal" evidence="3">
    <location>
        <begin position="11"/>
        <end position="332"/>
    </location>
</feature>
<dbReference type="InterPro" id="IPR051799">
    <property type="entry name" value="NADH_flavin_oxidoreductase"/>
</dbReference>
<dbReference type="PANTHER" id="PTHR43656:SF2">
    <property type="entry name" value="BINDING OXIDOREDUCTASE, PUTATIVE (AFU_ORTHOLOGUE AFUA_2G08260)-RELATED"/>
    <property type="match status" value="1"/>
</dbReference>
<evidence type="ECO:0000256" key="1">
    <source>
        <dbReference type="ARBA" id="ARBA00022630"/>
    </source>
</evidence>
<dbReference type="PANTHER" id="PTHR43656">
    <property type="entry name" value="BINDING OXIDOREDUCTASE, PUTATIVE (AFU_ORTHOLOGUE AFUA_2G08260)-RELATED"/>
    <property type="match status" value="1"/>
</dbReference>
<gene>
    <name evidence="4" type="ORF">BHY08_09775</name>
</gene>
<keyword evidence="5" id="KW-1185">Reference proteome</keyword>
<dbReference type="InterPro" id="IPR001155">
    <property type="entry name" value="OxRdtase_FMN_N"/>
</dbReference>
<dbReference type="GO" id="GO:0010181">
    <property type="term" value="F:FMN binding"/>
    <property type="evidence" value="ECO:0007669"/>
    <property type="project" value="InterPro"/>
</dbReference>
<dbReference type="SUPFAM" id="SSF51395">
    <property type="entry name" value="FMN-linked oxidoreductases"/>
    <property type="match status" value="1"/>
</dbReference>
<dbReference type="EMBL" id="CP017267">
    <property type="protein sequence ID" value="APB32071.1"/>
    <property type="molecule type" value="Genomic_DNA"/>
</dbReference>
<dbReference type="STRING" id="519472.BHY08_09775"/>
<evidence type="ECO:0000256" key="2">
    <source>
        <dbReference type="ARBA" id="ARBA00023002"/>
    </source>
</evidence>
<evidence type="ECO:0000259" key="3">
    <source>
        <dbReference type="Pfam" id="PF00724"/>
    </source>
</evidence>
<keyword evidence="2" id="KW-0560">Oxidoreductase</keyword>
<dbReference type="InterPro" id="IPR013785">
    <property type="entry name" value="Aldolase_TIM"/>
</dbReference>
<name>A0A1J0A838_9ENTE</name>
<dbReference type="Pfam" id="PF00724">
    <property type="entry name" value="Oxidored_FMN"/>
    <property type="match status" value="1"/>
</dbReference>
<keyword evidence="1" id="KW-0285">Flavoprotein</keyword>
<dbReference type="AlphaFoldDB" id="A0A1J0A838"/>
<accession>A0A1J0A838</accession>
<dbReference type="CDD" id="cd04735">
    <property type="entry name" value="OYE_like_4_FMN"/>
    <property type="match status" value="1"/>
</dbReference>
<reference evidence="4 5" key="1">
    <citation type="submission" date="2016-09" db="EMBL/GenBank/DDBJ databases">
        <title>Vagococcus teuberi sp. nov., isolated from the Malian artisanal sour milk fene.</title>
        <authorList>
            <person name="Wullschleger S."/>
            <person name="Seifert C."/>
            <person name="Baumgartner S."/>
            <person name="Lacroix C."/>
            <person name="Bonfoh B."/>
            <person name="Stevens M.J."/>
            <person name="Meile L."/>
        </authorList>
    </citation>
    <scope>NUCLEOTIDE SEQUENCE [LARGE SCALE GENOMIC DNA]</scope>
    <source>
        <strain evidence="4 5">DSM 21459</strain>
    </source>
</reference>
<evidence type="ECO:0000313" key="5">
    <source>
        <dbReference type="Proteomes" id="UP000191200"/>
    </source>
</evidence>
<evidence type="ECO:0000313" key="4">
    <source>
        <dbReference type="EMBL" id="APB32071.1"/>
    </source>
</evidence>
<dbReference type="GO" id="GO:0016491">
    <property type="term" value="F:oxidoreductase activity"/>
    <property type="evidence" value="ECO:0007669"/>
    <property type="project" value="UniProtKB-KW"/>
</dbReference>
<proteinExistence type="predicted"/>
<protein>
    <submittedName>
        <fullName evidence="4">NADH-dependent flavin oxidoreductase</fullName>
    </submittedName>
</protein>
<dbReference type="Gene3D" id="3.20.20.70">
    <property type="entry name" value="Aldolase class I"/>
    <property type="match status" value="1"/>
</dbReference>
<dbReference type="Proteomes" id="UP000191200">
    <property type="component" value="Chromosome"/>
</dbReference>
<organism evidence="4 5">
    <name type="scientific">Vagococcus teuberi</name>
    <dbReference type="NCBI Taxonomy" id="519472"/>
    <lineage>
        <taxon>Bacteria</taxon>
        <taxon>Bacillati</taxon>
        <taxon>Bacillota</taxon>
        <taxon>Bacilli</taxon>
        <taxon>Lactobacillales</taxon>
        <taxon>Enterococcaceae</taxon>
        <taxon>Vagococcus</taxon>
    </lineage>
</organism>
<dbReference type="KEGG" id="vte:BHY08_09775"/>
<sequence length="369" mass="41824">MLKNFTDSVTFKRGLTLKNRLFMAPMTTKMSFYDGVITTDEANYYGLRSGGVGAVITAAANVQEDGKGWEGELGVYDDRQIPGLSSLASSIKKNGTKAILQIFHAGRMTDSQILRGTQPISASSIAAERPDAEIPREMTESDILHLIDSFKKATIRAIKAGFDGVEIHGANTYVIQQFFSPHSNRRKDEWGGTLEKRYHFIDTIVDEIIDTVDQSEVENFIIGYRFSPEEFENPGIKFEDTLFLIDKLSNKGLDYLHISLNDYNRKSVSPSYQDKSMLEYVYQKINNRVPLIGIGDVRTSKDVKNVLENADFVAVGRSMIIDPHWAQKILDNKEPLIRTSLSMYDREELFIQDGLTEFLEFMMPERLKE</sequence>